<proteinExistence type="predicted"/>
<sequence length="471" mass="51900">MAARAIELVCNGALATFSFTDETFLVDTLPHESRLQVPLTSVIWADADKGKLRVHVLAKKHKRHTLVEVSGTSQDGGAQEWAQALRDAAYVGVSQKRHFLVLVNPQGGPGKAITIFREKVEPILCAAQCIYDCQFTEYRHHAVKIASEIPLDKYDAIICISGDGLVHEIFNGLSQHREPMKAFRIPIAVVPAGSGNGTCMNVMGLGGDQDVGAAALNAIKGRPMPVDLCSILQDGKRSFSYMSQCVGLMADLDLGTEHLRWMGSNRFVYGFLRGIVTHKLYPFSVSVKPIETDKMKMIESLRVSREGSLEQRFEASGSRKMPEDGAPLPPLRYASDDTDGWITFEDSILFIYAGKGPYVSRDLMQFPVSLPNDGAFDLVIQHAVTRGDMFAGMSGAERGDPYWLDSANYMKASAYRLKPLMPHGYLSIDGEKFPFTEYLAEVHQGLGTLLSMHGIYLADEFAMDPPVKKKS</sequence>
<comment type="caution">
    <text evidence="1">The sequence shown here is derived from an EMBL/GenBank/DDBJ whole genome shotgun (WGS) entry which is preliminary data.</text>
</comment>
<evidence type="ECO:0000313" key="1">
    <source>
        <dbReference type="EMBL" id="KAI0054119.1"/>
    </source>
</evidence>
<dbReference type="EMBL" id="MU275838">
    <property type="protein sequence ID" value="KAI0054119.1"/>
    <property type="molecule type" value="Genomic_DNA"/>
</dbReference>
<keyword evidence="2" id="KW-1185">Reference proteome</keyword>
<accession>A0ACB8SCS9</accession>
<name>A0ACB8SCS9_9AGAM</name>
<protein>
    <submittedName>
        <fullName evidence="1">Uncharacterized protein</fullName>
    </submittedName>
</protein>
<evidence type="ECO:0000313" key="2">
    <source>
        <dbReference type="Proteomes" id="UP000814033"/>
    </source>
</evidence>
<dbReference type="Proteomes" id="UP000814033">
    <property type="component" value="Unassembled WGS sequence"/>
</dbReference>
<organism evidence="1 2">
    <name type="scientific">Auriscalpium vulgare</name>
    <dbReference type="NCBI Taxonomy" id="40419"/>
    <lineage>
        <taxon>Eukaryota</taxon>
        <taxon>Fungi</taxon>
        <taxon>Dikarya</taxon>
        <taxon>Basidiomycota</taxon>
        <taxon>Agaricomycotina</taxon>
        <taxon>Agaricomycetes</taxon>
        <taxon>Russulales</taxon>
        <taxon>Auriscalpiaceae</taxon>
        <taxon>Auriscalpium</taxon>
    </lineage>
</organism>
<reference evidence="1" key="1">
    <citation type="submission" date="2021-02" db="EMBL/GenBank/DDBJ databases">
        <authorList>
            <consortium name="DOE Joint Genome Institute"/>
            <person name="Ahrendt S."/>
            <person name="Looney B.P."/>
            <person name="Miyauchi S."/>
            <person name="Morin E."/>
            <person name="Drula E."/>
            <person name="Courty P.E."/>
            <person name="Chicoki N."/>
            <person name="Fauchery L."/>
            <person name="Kohler A."/>
            <person name="Kuo A."/>
            <person name="Labutti K."/>
            <person name="Pangilinan J."/>
            <person name="Lipzen A."/>
            <person name="Riley R."/>
            <person name="Andreopoulos W."/>
            <person name="He G."/>
            <person name="Johnson J."/>
            <person name="Barry K.W."/>
            <person name="Grigoriev I.V."/>
            <person name="Nagy L."/>
            <person name="Hibbett D."/>
            <person name="Henrissat B."/>
            <person name="Matheny P.B."/>
            <person name="Labbe J."/>
            <person name="Martin F."/>
        </authorList>
    </citation>
    <scope>NUCLEOTIDE SEQUENCE</scope>
    <source>
        <strain evidence="1">FP105234-sp</strain>
    </source>
</reference>
<reference evidence="1" key="2">
    <citation type="journal article" date="2022" name="New Phytol.">
        <title>Evolutionary transition to the ectomycorrhizal habit in the genomes of a hyperdiverse lineage of mushroom-forming fungi.</title>
        <authorList>
            <person name="Looney B."/>
            <person name="Miyauchi S."/>
            <person name="Morin E."/>
            <person name="Drula E."/>
            <person name="Courty P.E."/>
            <person name="Kohler A."/>
            <person name="Kuo A."/>
            <person name="LaButti K."/>
            <person name="Pangilinan J."/>
            <person name="Lipzen A."/>
            <person name="Riley R."/>
            <person name="Andreopoulos W."/>
            <person name="He G."/>
            <person name="Johnson J."/>
            <person name="Nolan M."/>
            <person name="Tritt A."/>
            <person name="Barry K.W."/>
            <person name="Grigoriev I.V."/>
            <person name="Nagy L.G."/>
            <person name="Hibbett D."/>
            <person name="Henrissat B."/>
            <person name="Matheny P.B."/>
            <person name="Labbe J."/>
            <person name="Martin F.M."/>
        </authorList>
    </citation>
    <scope>NUCLEOTIDE SEQUENCE</scope>
    <source>
        <strain evidence="1">FP105234-sp</strain>
    </source>
</reference>
<gene>
    <name evidence="1" type="ORF">FA95DRAFT_1530115</name>
</gene>